<dbReference type="InterPro" id="IPR036397">
    <property type="entry name" value="RNaseH_sf"/>
</dbReference>
<evidence type="ECO:0000259" key="2">
    <source>
        <dbReference type="Pfam" id="PF17906"/>
    </source>
</evidence>
<feature type="region of interest" description="Disordered" evidence="1">
    <location>
        <begin position="1"/>
        <end position="56"/>
    </location>
</feature>
<proteinExistence type="predicted"/>
<keyword evidence="4" id="KW-1185">Reference proteome</keyword>
<feature type="domain" description="Mos1 transposase HTH" evidence="2">
    <location>
        <begin position="56"/>
        <end position="90"/>
    </location>
</feature>
<dbReference type="AlphaFoldDB" id="A0A4C2A1E5"/>
<dbReference type="Gene3D" id="1.10.10.10">
    <property type="entry name" value="Winged helix-like DNA-binding domain superfamily/Winged helix DNA-binding domain"/>
    <property type="match status" value="1"/>
</dbReference>
<dbReference type="Gene3D" id="3.30.420.10">
    <property type="entry name" value="Ribonuclease H-like superfamily/Ribonuclease H"/>
    <property type="match status" value="1"/>
</dbReference>
<dbReference type="Proteomes" id="UP000299102">
    <property type="component" value="Unassembled WGS sequence"/>
</dbReference>
<protein>
    <submittedName>
        <fullName evidence="3">Mariner Mos1 transposase</fullName>
    </submittedName>
</protein>
<dbReference type="PANTHER" id="PTHR46060">
    <property type="entry name" value="MARINER MOS1 TRANSPOSASE-LIKE PROTEIN"/>
    <property type="match status" value="1"/>
</dbReference>
<dbReference type="OrthoDB" id="616263at2759"/>
<reference evidence="3 4" key="1">
    <citation type="journal article" date="2019" name="Commun. Biol.">
        <title>The bagworm genome reveals a unique fibroin gene that provides high tensile strength.</title>
        <authorList>
            <person name="Kono N."/>
            <person name="Nakamura H."/>
            <person name="Ohtoshi R."/>
            <person name="Tomita M."/>
            <person name="Numata K."/>
            <person name="Arakawa K."/>
        </authorList>
    </citation>
    <scope>NUCLEOTIDE SEQUENCE [LARGE SCALE GENOMIC DNA]</scope>
</reference>
<dbReference type="InterPro" id="IPR036388">
    <property type="entry name" value="WH-like_DNA-bd_sf"/>
</dbReference>
<organism evidence="3 4">
    <name type="scientific">Eumeta variegata</name>
    <name type="common">Bagworm moth</name>
    <name type="synonym">Eumeta japonica</name>
    <dbReference type="NCBI Taxonomy" id="151549"/>
    <lineage>
        <taxon>Eukaryota</taxon>
        <taxon>Metazoa</taxon>
        <taxon>Ecdysozoa</taxon>
        <taxon>Arthropoda</taxon>
        <taxon>Hexapoda</taxon>
        <taxon>Insecta</taxon>
        <taxon>Pterygota</taxon>
        <taxon>Neoptera</taxon>
        <taxon>Endopterygota</taxon>
        <taxon>Lepidoptera</taxon>
        <taxon>Glossata</taxon>
        <taxon>Ditrysia</taxon>
        <taxon>Tineoidea</taxon>
        <taxon>Psychidae</taxon>
        <taxon>Oiketicinae</taxon>
        <taxon>Eumeta</taxon>
    </lineage>
</organism>
<dbReference type="Gene3D" id="1.10.10.1450">
    <property type="match status" value="1"/>
</dbReference>
<sequence length="213" mass="24090">MGDPYSSSNYGSTGYESQYSVPPPPINPGNYGGTQQQPGFNQNSYSNSGSTPNWNQSSAEAHQLLGEAYNEAALSERACCKWVQKFEDGDFDLEDKDHSRRPKIYEDGELEEDFSQTQKELALTLEVTQPAISHHLKSIGMIHKQAVLVKNYLKTFDWKVLPHPYSPDIAPSDDHLFRSVAHALSEQRFTSYEGTKNYTWIASKDKEFFRLGI</sequence>
<evidence type="ECO:0000313" key="3">
    <source>
        <dbReference type="EMBL" id="GBP93013.1"/>
    </source>
</evidence>
<feature type="compositionally biased region" description="Polar residues" evidence="1">
    <location>
        <begin position="34"/>
        <end position="56"/>
    </location>
</feature>
<dbReference type="GO" id="GO:0003676">
    <property type="term" value="F:nucleic acid binding"/>
    <property type="evidence" value="ECO:0007669"/>
    <property type="project" value="InterPro"/>
</dbReference>
<dbReference type="InterPro" id="IPR052709">
    <property type="entry name" value="Transposase-MT_Hybrid"/>
</dbReference>
<dbReference type="Pfam" id="PF17906">
    <property type="entry name" value="HTH_48"/>
    <property type="match status" value="1"/>
</dbReference>
<comment type="caution">
    <text evidence="3">The sequence shown here is derived from an EMBL/GenBank/DDBJ whole genome shotgun (WGS) entry which is preliminary data.</text>
</comment>
<dbReference type="EMBL" id="BGZK01002332">
    <property type="protein sequence ID" value="GBP93013.1"/>
    <property type="molecule type" value="Genomic_DNA"/>
</dbReference>
<dbReference type="PANTHER" id="PTHR46060:SF1">
    <property type="entry name" value="MARINER MOS1 TRANSPOSASE-LIKE PROTEIN"/>
    <property type="match status" value="1"/>
</dbReference>
<evidence type="ECO:0000256" key="1">
    <source>
        <dbReference type="SAM" id="MobiDB-lite"/>
    </source>
</evidence>
<name>A0A4C2A1E5_EUMVA</name>
<dbReference type="InterPro" id="IPR041426">
    <property type="entry name" value="Mos1_HTH"/>
</dbReference>
<feature type="compositionally biased region" description="Polar residues" evidence="1">
    <location>
        <begin position="1"/>
        <end position="20"/>
    </location>
</feature>
<evidence type="ECO:0000313" key="4">
    <source>
        <dbReference type="Proteomes" id="UP000299102"/>
    </source>
</evidence>
<accession>A0A4C2A1E5</accession>
<gene>
    <name evidence="3" type="ORF">EVAR_24103_1</name>
</gene>